<evidence type="ECO:0000313" key="2">
    <source>
        <dbReference type="EMBL" id="QDU41297.1"/>
    </source>
</evidence>
<organism evidence="2 3">
    <name type="scientific">Maioricimonas rarisocia</name>
    <dbReference type="NCBI Taxonomy" id="2528026"/>
    <lineage>
        <taxon>Bacteria</taxon>
        <taxon>Pseudomonadati</taxon>
        <taxon>Planctomycetota</taxon>
        <taxon>Planctomycetia</taxon>
        <taxon>Planctomycetales</taxon>
        <taxon>Planctomycetaceae</taxon>
        <taxon>Maioricimonas</taxon>
    </lineage>
</organism>
<dbReference type="EMBL" id="CP036275">
    <property type="protein sequence ID" value="QDU41297.1"/>
    <property type="molecule type" value="Genomic_DNA"/>
</dbReference>
<keyword evidence="1" id="KW-1133">Transmembrane helix</keyword>
<feature type="transmembrane region" description="Helical" evidence="1">
    <location>
        <begin position="48"/>
        <end position="67"/>
    </location>
</feature>
<reference evidence="2 3" key="1">
    <citation type="submission" date="2019-02" db="EMBL/GenBank/DDBJ databases">
        <title>Deep-cultivation of Planctomycetes and their phenomic and genomic characterization uncovers novel biology.</title>
        <authorList>
            <person name="Wiegand S."/>
            <person name="Jogler M."/>
            <person name="Boedeker C."/>
            <person name="Pinto D."/>
            <person name="Vollmers J."/>
            <person name="Rivas-Marin E."/>
            <person name="Kohn T."/>
            <person name="Peeters S.H."/>
            <person name="Heuer A."/>
            <person name="Rast P."/>
            <person name="Oberbeckmann S."/>
            <person name="Bunk B."/>
            <person name="Jeske O."/>
            <person name="Meyerdierks A."/>
            <person name="Storesund J.E."/>
            <person name="Kallscheuer N."/>
            <person name="Luecker S."/>
            <person name="Lage O.M."/>
            <person name="Pohl T."/>
            <person name="Merkel B.J."/>
            <person name="Hornburger P."/>
            <person name="Mueller R.-W."/>
            <person name="Bruemmer F."/>
            <person name="Labrenz M."/>
            <person name="Spormann A.M."/>
            <person name="Op den Camp H."/>
            <person name="Overmann J."/>
            <person name="Amann R."/>
            <person name="Jetten M.S.M."/>
            <person name="Mascher T."/>
            <person name="Medema M.H."/>
            <person name="Devos D.P."/>
            <person name="Kaster A.-K."/>
            <person name="Ovreas L."/>
            <person name="Rohde M."/>
            <person name="Galperin M.Y."/>
            <person name="Jogler C."/>
        </authorList>
    </citation>
    <scope>NUCLEOTIDE SEQUENCE [LARGE SCALE GENOMIC DNA]</scope>
    <source>
        <strain evidence="2 3">Mal4</strain>
    </source>
</reference>
<dbReference type="Proteomes" id="UP000320496">
    <property type="component" value="Chromosome"/>
</dbReference>
<gene>
    <name evidence="2" type="ORF">Mal4_56630</name>
</gene>
<dbReference type="KEGG" id="mri:Mal4_56630"/>
<keyword evidence="3" id="KW-1185">Reference proteome</keyword>
<sequence length="68" mass="7648">MPPGGWGFVMMAVGLFFVISATVRSRFFLYRLFVARSETMMGEHAHRFLQFAGVMIMVAGLLMLLGVF</sequence>
<proteinExistence type="predicted"/>
<accession>A0A517ZFN5</accession>
<name>A0A517ZFN5_9PLAN</name>
<dbReference type="OrthoDB" id="286367at2"/>
<keyword evidence="1" id="KW-0812">Transmembrane</keyword>
<evidence type="ECO:0000256" key="1">
    <source>
        <dbReference type="SAM" id="Phobius"/>
    </source>
</evidence>
<protein>
    <submittedName>
        <fullName evidence="2">Uncharacterized protein</fullName>
    </submittedName>
</protein>
<keyword evidence="1" id="KW-0472">Membrane</keyword>
<dbReference type="AlphaFoldDB" id="A0A517ZFN5"/>
<evidence type="ECO:0000313" key="3">
    <source>
        <dbReference type="Proteomes" id="UP000320496"/>
    </source>
</evidence>
<feature type="transmembrane region" description="Helical" evidence="1">
    <location>
        <begin position="6"/>
        <end position="27"/>
    </location>
</feature>
<dbReference type="RefSeq" id="WP_145372555.1">
    <property type="nucleotide sequence ID" value="NZ_CP036275.1"/>
</dbReference>